<dbReference type="AlphaFoldDB" id="A0AB40BRQ4"/>
<dbReference type="GeneID" id="120265467"/>
<keyword evidence="1" id="KW-0732">Signal</keyword>
<dbReference type="GO" id="GO:0043531">
    <property type="term" value="F:ADP binding"/>
    <property type="evidence" value="ECO:0007669"/>
    <property type="project" value="InterPro"/>
</dbReference>
<feature type="signal peptide" evidence="1">
    <location>
        <begin position="1"/>
        <end position="20"/>
    </location>
</feature>
<accession>A0AB40BRQ4</accession>
<gene>
    <name evidence="4" type="primary">LOC120265467</name>
</gene>
<dbReference type="Pfam" id="PF00931">
    <property type="entry name" value="NB-ARC"/>
    <property type="match status" value="1"/>
</dbReference>
<dbReference type="Proteomes" id="UP001515500">
    <property type="component" value="Chromosome 7"/>
</dbReference>
<protein>
    <submittedName>
        <fullName evidence="4">Disease resistance protein RGA2-like isoform X1</fullName>
    </submittedName>
</protein>
<evidence type="ECO:0000313" key="4">
    <source>
        <dbReference type="RefSeq" id="XP_039129327.1"/>
    </source>
</evidence>
<dbReference type="RefSeq" id="XP_039129327.1">
    <property type="nucleotide sequence ID" value="XM_039273393.1"/>
</dbReference>
<evidence type="ECO:0000313" key="3">
    <source>
        <dbReference type="Proteomes" id="UP001515500"/>
    </source>
</evidence>
<dbReference type="InterPro" id="IPR027417">
    <property type="entry name" value="P-loop_NTPase"/>
</dbReference>
<name>A0AB40BRQ4_DIOCR</name>
<dbReference type="Gene3D" id="3.40.50.300">
    <property type="entry name" value="P-loop containing nucleotide triphosphate hydrolases"/>
    <property type="match status" value="1"/>
</dbReference>
<dbReference type="InterPro" id="IPR002182">
    <property type="entry name" value="NB-ARC"/>
</dbReference>
<sequence>MAVVLAFLQALCQRLQSTIAASDQLPLGVVKELQRLLKAFLAIQETTLEAVDCSVLKDQEPEVDANGMEVVDRRCCLIFNCGQEHPATQTELIMIQDIRRRVQKLIRKKPFSLHLHLQQSSSLMSNEVESIEATNPNSGEFVRDEDKEKLVQLLKSDESSQVYLSLVAIVGREGVGKTTLARIVYNDDKEVTSYFNLKLWVTLTASENL</sequence>
<evidence type="ECO:0000259" key="2">
    <source>
        <dbReference type="Pfam" id="PF00931"/>
    </source>
</evidence>
<feature type="chain" id="PRO_5044208441" evidence="1">
    <location>
        <begin position="21"/>
        <end position="209"/>
    </location>
</feature>
<feature type="domain" description="NB-ARC" evidence="2">
    <location>
        <begin position="144"/>
        <end position="205"/>
    </location>
</feature>
<evidence type="ECO:0000256" key="1">
    <source>
        <dbReference type="SAM" id="SignalP"/>
    </source>
</evidence>
<organism evidence="3 4">
    <name type="scientific">Dioscorea cayennensis subsp. rotundata</name>
    <name type="common">White Guinea yam</name>
    <name type="synonym">Dioscorea rotundata</name>
    <dbReference type="NCBI Taxonomy" id="55577"/>
    <lineage>
        <taxon>Eukaryota</taxon>
        <taxon>Viridiplantae</taxon>
        <taxon>Streptophyta</taxon>
        <taxon>Embryophyta</taxon>
        <taxon>Tracheophyta</taxon>
        <taxon>Spermatophyta</taxon>
        <taxon>Magnoliopsida</taxon>
        <taxon>Liliopsida</taxon>
        <taxon>Dioscoreales</taxon>
        <taxon>Dioscoreaceae</taxon>
        <taxon>Dioscorea</taxon>
    </lineage>
</organism>
<dbReference type="SUPFAM" id="SSF52540">
    <property type="entry name" value="P-loop containing nucleoside triphosphate hydrolases"/>
    <property type="match status" value="1"/>
</dbReference>
<reference evidence="4" key="1">
    <citation type="submission" date="2025-08" db="UniProtKB">
        <authorList>
            <consortium name="RefSeq"/>
        </authorList>
    </citation>
    <scope>IDENTIFICATION</scope>
</reference>
<proteinExistence type="predicted"/>
<keyword evidence="3" id="KW-1185">Reference proteome</keyword>